<dbReference type="Gene3D" id="3.10.100.10">
    <property type="entry name" value="Mannose-Binding Protein A, subunit A"/>
    <property type="match status" value="1"/>
</dbReference>
<dbReference type="Proteomes" id="UP000085678">
    <property type="component" value="Unplaced"/>
</dbReference>
<dbReference type="RefSeq" id="XP_013380622.1">
    <property type="nucleotide sequence ID" value="XM_013525168.1"/>
</dbReference>
<keyword evidence="4" id="KW-0732">Signal</keyword>
<dbReference type="PROSITE" id="PS50923">
    <property type="entry name" value="SUSHI"/>
    <property type="match status" value="1"/>
</dbReference>
<keyword evidence="6" id="KW-1015">Disulfide bond</keyword>
<evidence type="ECO:0000313" key="11">
    <source>
        <dbReference type="Proteomes" id="UP000085678"/>
    </source>
</evidence>
<dbReference type="InterPro" id="IPR000884">
    <property type="entry name" value="TSP1_rpt"/>
</dbReference>
<dbReference type="STRING" id="7574.A0A1S3H3T7"/>
<evidence type="ECO:0000313" key="12">
    <source>
        <dbReference type="RefSeq" id="XP_013380622.1"/>
    </source>
</evidence>
<organism evidence="11 12">
    <name type="scientific">Lingula anatina</name>
    <name type="common">Brachiopod</name>
    <name type="synonym">Lingula unguis</name>
    <dbReference type="NCBI Taxonomy" id="7574"/>
    <lineage>
        <taxon>Eukaryota</taxon>
        <taxon>Metazoa</taxon>
        <taxon>Spiralia</taxon>
        <taxon>Lophotrochozoa</taxon>
        <taxon>Brachiopoda</taxon>
        <taxon>Linguliformea</taxon>
        <taxon>Lingulata</taxon>
        <taxon>Lingulida</taxon>
        <taxon>Linguloidea</taxon>
        <taxon>Lingulidae</taxon>
        <taxon>Lingula</taxon>
    </lineage>
</organism>
<dbReference type="Gene3D" id="2.20.100.10">
    <property type="entry name" value="Thrombospondin type-1 (TSP1) repeat"/>
    <property type="match status" value="1"/>
</dbReference>
<dbReference type="SUPFAM" id="SSF82895">
    <property type="entry name" value="TSP-1 type 1 repeat"/>
    <property type="match status" value="1"/>
</dbReference>
<dbReference type="SUPFAM" id="SSF57535">
    <property type="entry name" value="Complement control module/SCR domain"/>
    <property type="match status" value="2"/>
</dbReference>
<dbReference type="InterPro" id="IPR016187">
    <property type="entry name" value="CTDL_fold"/>
</dbReference>
<dbReference type="PANTHER" id="PTHR16311">
    <property type="entry name" value="THROMBOSPONDIN TYPE I DOMAIN-CONTAINING 1"/>
    <property type="match status" value="1"/>
</dbReference>
<evidence type="ECO:0000256" key="7">
    <source>
        <dbReference type="ARBA" id="ARBA00023180"/>
    </source>
</evidence>
<keyword evidence="7" id="KW-0325">Glycoprotein</keyword>
<dbReference type="SUPFAM" id="SSF56436">
    <property type="entry name" value="C-type lectin-like"/>
    <property type="match status" value="1"/>
</dbReference>
<evidence type="ECO:0000256" key="6">
    <source>
        <dbReference type="ARBA" id="ARBA00023157"/>
    </source>
</evidence>
<dbReference type="InParanoid" id="A0A1S3H3T7"/>
<dbReference type="GeneID" id="106151766"/>
<dbReference type="InterPro" id="IPR038877">
    <property type="entry name" value="THSD1"/>
</dbReference>
<evidence type="ECO:0000256" key="3">
    <source>
        <dbReference type="ARBA" id="ARBA00022536"/>
    </source>
</evidence>
<name>A0A1S3H3T7_LINAN</name>
<sequence>MGPSVWLDGKDTNGRNNWIWYSTGVSVARYLWASDQPDNFQNTQEDCILLNVFRTDGFHDFPCSRTHNFVCEFDPVNGAWGFWKPWGSCSATCGQGLRTRTRVCNNPKPVGAGKPCPGDDRQTELCFPGQCPTCQVHNVPGAMSSVSVARINENEQVKYYCLPEHKLVGGSLVRTCQPDGTFTDEEPQCKKCCGMARFIVNGYPDTSASLCYGDHVNYLCDRGYKSSNSTPIVCSSPYEWKYIPLPNCEPTGDCKSNDLQAPQGGHKACTDLDQGKFCYMRCGDGQTYTGGSDVFECNAKTGWAWQVRVLGGADYMPSAVGRCQG</sequence>
<evidence type="ECO:0000256" key="1">
    <source>
        <dbReference type="ARBA" id="ARBA00004613"/>
    </source>
</evidence>
<feature type="domain" description="C-type lectin" evidence="9">
    <location>
        <begin position="1"/>
        <end position="72"/>
    </location>
</feature>
<keyword evidence="2" id="KW-0964">Secreted</keyword>
<dbReference type="InterPro" id="IPR016186">
    <property type="entry name" value="C-type_lectin-like/link_sf"/>
</dbReference>
<dbReference type="Pfam" id="PF00084">
    <property type="entry name" value="Sushi"/>
    <property type="match status" value="2"/>
</dbReference>
<comment type="subcellular location">
    <subcellularLocation>
        <location evidence="1">Secreted</location>
    </subcellularLocation>
</comment>
<dbReference type="KEGG" id="lak:106151766"/>
<protein>
    <submittedName>
        <fullName evidence="12">Thrombospondin-2-like</fullName>
    </submittedName>
</protein>
<dbReference type="InterPro" id="IPR035976">
    <property type="entry name" value="Sushi/SCR/CCP_sf"/>
</dbReference>
<dbReference type="Gene3D" id="2.10.70.10">
    <property type="entry name" value="Complement Module, domain 1"/>
    <property type="match status" value="2"/>
</dbReference>
<accession>A0A1S3H3T7</accession>
<dbReference type="AlphaFoldDB" id="A0A1S3H3T7"/>
<gene>
    <name evidence="12" type="primary">LOC106151766</name>
</gene>
<feature type="domain" description="Sushi" evidence="10">
    <location>
        <begin position="190"/>
        <end position="250"/>
    </location>
</feature>
<evidence type="ECO:0000256" key="5">
    <source>
        <dbReference type="ARBA" id="ARBA00022737"/>
    </source>
</evidence>
<reference evidence="12" key="1">
    <citation type="submission" date="2025-08" db="UniProtKB">
        <authorList>
            <consortium name="RefSeq"/>
        </authorList>
    </citation>
    <scope>IDENTIFICATION</scope>
    <source>
        <tissue evidence="12">Gonads</tissue>
    </source>
</reference>
<dbReference type="CDD" id="cd00033">
    <property type="entry name" value="CCP"/>
    <property type="match status" value="1"/>
</dbReference>
<evidence type="ECO:0000256" key="4">
    <source>
        <dbReference type="ARBA" id="ARBA00022729"/>
    </source>
</evidence>
<keyword evidence="3" id="KW-0245">EGF-like domain</keyword>
<dbReference type="PANTHER" id="PTHR16311:SF3">
    <property type="entry name" value="THROMBOSPONDIN TYPE-1 DOMAIN-CONTAINING PROTEIN 1"/>
    <property type="match status" value="1"/>
</dbReference>
<comment type="caution">
    <text evidence="8">Lacks conserved residue(s) required for the propagation of feature annotation.</text>
</comment>
<dbReference type="OrthoDB" id="6160103at2759"/>
<evidence type="ECO:0000256" key="8">
    <source>
        <dbReference type="PROSITE-ProRule" id="PRU00302"/>
    </source>
</evidence>
<dbReference type="PROSITE" id="PS50041">
    <property type="entry name" value="C_TYPE_LECTIN_2"/>
    <property type="match status" value="1"/>
</dbReference>
<evidence type="ECO:0000256" key="2">
    <source>
        <dbReference type="ARBA" id="ARBA00022525"/>
    </source>
</evidence>
<dbReference type="Pfam" id="PF00090">
    <property type="entry name" value="TSP_1"/>
    <property type="match status" value="1"/>
</dbReference>
<evidence type="ECO:0000259" key="9">
    <source>
        <dbReference type="PROSITE" id="PS50041"/>
    </source>
</evidence>
<dbReference type="GO" id="GO:0005576">
    <property type="term" value="C:extracellular region"/>
    <property type="evidence" value="ECO:0007669"/>
    <property type="project" value="UniProtKB-SubCell"/>
</dbReference>
<dbReference type="SMART" id="SM00209">
    <property type="entry name" value="TSP1"/>
    <property type="match status" value="1"/>
</dbReference>
<dbReference type="InterPro" id="IPR000436">
    <property type="entry name" value="Sushi_SCR_CCP_dom"/>
</dbReference>
<dbReference type="SMART" id="SM00032">
    <property type="entry name" value="CCP"/>
    <property type="match status" value="2"/>
</dbReference>
<dbReference type="PROSITE" id="PS50092">
    <property type="entry name" value="TSP1"/>
    <property type="match status" value="1"/>
</dbReference>
<dbReference type="FunFam" id="2.20.100.10:FF:000067">
    <property type="entry name" value="Hemicentin 1"/>
    <property type="match status" value="1"/>
</dbReference>
<keyword evidence="8" id="KW-0768">Sushi</keyword>
<dbReference type="CDD" id="cd00037">
    <property type="entry name" value="CLECT"/>
    <property type="match status" value="1"/>
</dbReference>
<keyword evidence="5" id="KW-0677">Repeat</keyword>
<keyword evidence="11" id="KW-1185">Reference proteome</keyword>
<proteinExistence type="predicted"/>
<dbReference type="InterPro" id="IPR036383">
    <property type="entry name" value="TSP1_rpt_sf"/>
</dbReference>
<dbReference type="PRINTS" id="PR01705">
    <property type="entry name" value="TSP1REPEAT"/>
</dbReference>
<dbReference type="InterPro" id="IPR001304">
    <property type="entry name" value="C-type_lectin-like"/>
</dbReference>
<evidence type="ECO:0000259" key="10">
    <source>
        <dbReference type="PROSITE" id="PS50923"/>
    </source>
</evidence>
<dbReference type="GO" id="GO:0071944">
    <property type="term" value="C:cell periphery"/>
    <property type="evidence" value="ECO:0007669"/>
    <property type="project" value="TreeGrafter"/>
</dbReference>